<gene>
    <name evidence="1" type="ORF">DI632_12600</name>
</gene>
<sequence>MNKDICRFVTLAVASVPIPADRTGKLSAGTHLVAVAMLIAERSRDGDWRFSIRSAAIGAGNSEDVLLRWATVALPGRAIVIGWQLADEIIAPLLDASASGDPETGRAFLDRLTGLTTALSVDLAISHGGVAATSFDEVASRHGIATGGDAHTDVESAWAFGNTDWLREHIETQAIACWQLWLAEANGLAESARDAFEQWLSESA</sequence>
<dbReference type="AlphaFoldDB" id="A0A2W4YY77"/>
<dbReference type="EMBL" id="QFNF01000038">
    <property type="protein sequence ID" value="PZO75003.1"/>
    <property type="molecule type" value="Genomic_DNA"/>
</dbReference>
<name>A0A2W4YY77_9SPHN</name>
<reference evidence="1 2" key="1">
    <citation type="submission" date="2017-08" db="EMBL/GenBank/DDBJ databases">
        <title>Infants hospitalized years apart are colonized by the same room-sourced microbial strains.</title>
        <authorList>
            <person name="Brooks B."/>
            <person name="Olm M.R."/>
            <person name="Firek B.A."/>
            <person name="Baker R."/>
            <person name="Thomas B.C."/>
            <person name="Morowitz M.J."/>
            <person name="Banfield J.F."/>
        </authorList>
    </citation>
    <scope>NUCLEOTIDE SEQUENCE [LARGE SCALE GENOMIC DNA]</scope>
    <source>
        <strain evidence="1">S2_018_000_R3_110</strain>
    </source>
</reference>
<accession>A0A2W4YY77</accession>
<comment type="caution">
    <text evidence="1">The sequence shown here is derived from an EMBL/GenBank/DDBJ whole genome shotgun (WGS) entry which is preliminary data.</text>
</comment>
<protein>
    <submittedName>
        <fullName evidence="1">Uncharacterized protein</fullName>
    </submittedName>
</protein>
<evidence type="ECO:0000313" key="1">
    <source>
        <dbReference type="EMBL" id="PZO75003.1"/>
    </source>
</evidence>
<evidence type="ECO:0000313" key="2">
    <source>
        <dbReference type="Proteomes" id="UP000248614"/>
    </source>
</evidence>
<dbReference type="Proteomes" id="UP000248614">
    <property type="component" value="Unassembled WGS sequence"/>
</dbReference>
<proteinExistence type="predicted"/>
<organism evidence="1 2">
    <name type="scientific">Sphingomonas hengshuiensis</name>
    <dbReference type="NCBI Taxonomy" id="1609977"/>
    <lineage>
        <taxon>Bacteria</taxon>
        <taxon>Pseudomonadati</taxon>
        <taxon>Pseudomonadota</taxon>
        <taxon>Alphaproteobacteria</taxon>
        <taxon>Sphingomonadales</taxon>
        <taxon>Sphingomonadaceae</taxon>
        <taxon>Sphingomonas</taxon>
    </lineage>
</organism>